<dbReference type="InterPro" id="IPR037045">
    <property type="entry name" value="S8pro/Inhibitor_I9_sf"/>
</dbReference>
<evidence type="ECO:0000256" key="3">
    <source>
        <dbReference type="ARBA" id="ARBA00022801"/>
    </source>
</evidence>
<feature type="active site" description="Charge relay system" evidence="5">
    <location>
        <position position="184"/>
    </location>
</feature>
<dbReference type="InterPro" id="IPR036852">
    <property type="entry name" value="Peptidase_S8/S53_dom_sf"/>
</dbReference>
<dbReference type="Proteomes" id="UP001597419">
    <property type="component" value="Unassembled WGS sequence"/>
</dbReference>
<feature type="domain" description="Peptidase S8/S53" evidence="7">
    <location>
        <begin position="142"/>
        <end position="368"/>
    </location>
</feature>
<evidence type="ECO:0000256" key="1">
    <source>
        <dbReference type="ARBA" id="ARBA00011073"/>
    </source>
</evidence>
<dbReference type="Gene3D" id="3.40.50.200">
    <property type="entry name" value="Peptidase S8/S53 domain"/>
    <property type="match status" value="1"/>
</dbReference>
<keyword evidence="10" id="KW-1185">Reference proteome</keyword>
<evidence type="ECO:0000259" key="7">
    <source>
        <dbReference type="Pfam" id="PF00082"/>
    </source>
</evidence>
<organism evidence="9 10">
    <name type="scientific">Amycolatopsis samaneae</name>
    <dbReference type="NCBI Taxonomy" id="664691"/>
    <lineage>
        <taxon>Bacteria</taxon>
        <taxon>Bacillati</taxon>
        <taxon>Actinomycetota</taxon>
        <taxon>Actinomycetes</taxon>
        <taxon>Pseudonocardiales</taxon>
        <taxon>Pseudonocardiaceae</taxon>
        <taxon>Amycolatopsis</taxon>
    </lineage>
</organism>
<comment type="caution">
    <text evidence="9">The sequence shown here is derived from an EMBL/GenBank/DDBJ whole genome shotgun (WGS) entry which is preliminary data.</text>
</comment>
<dbReference type="PRINTS" id="PR00723">
    <property type="entry name" value="SUBTILISIN"/>
</dbReference>
<feature type="active site" description="Charge relay system" evidence="5">
    <location>
        <position position="151"/>
    </location>
</feature>
<dbReference type="Gene3D" id="3.30.70.80">
    <property type="entry name" value="Peptidase S8 propeptide/proteinase inhibitor I9"/>
    <property type="match status" value="1"/>
</dbReference>
<keyword evidence="6" id="KW-0732">Signal</keyword>
<dbReference type="InterPro" id="IPR050131">
    <property type="entry name" value="Peptidase_S8_subtilisin-like"/>
</dbReference>
<dbReference type="Pfam" id="PF00082">
    <property type="entry name" value="Peptidase_S8"/>
    <property type="match status" value="1"/>
</dbReference>
<dbReference type="InterPro" id="IPR015500">
    <property type="entry name" value="Peptidase_S8_subtilisin-rel"/>
</dbReference>
<dbReference type="PANTHER" id="PTHR43806:SF11">
    <property type="entry name" value="CEREVISIN-RELATED"/>
    <property type="match status" value="1"/>
</dbReference>
<keyword evidence="3 5" id="KW-0378">Hydrolase</keyword>
<evidence type="ECO:0000259" key="8">
    <source>
        <dbReference type="Pfam" id="PF05922"/>
    </source>
</evidence>
<dbReference type="GO" id="GO:0016787">
    <property type="term" value="F:hydrolase activity"/>
    <property type="evidence" value="ECO:0007669"/>
    <property type="project" value="UniProtKB-KW"/>
</dbReference>
<dbReference type="EMBL" id="JBHUKU010000014">
    <property type="protein sequence ID" value="MFD2461721.1"/>
    <property type="molecule type" value="Genomic_DNA"/>
</dbReference>
<evidence type="ECO:0000256" key="5">
    <source>
        <dbReference type="PROSITE-ProRule" id="PRU01240"/>
    </source>
</evidence>
<evidence type="ECO:0000256" key="4">
    <source>
        <dbReference type="ARBA" id="ARBA00022825"/>
    </source>
</evidence>
<evidence type="ECO:0000313" key="10">
    <source>
        <dbReference type="Proteomes" id="UP001597419"/>
    </source>
</evidence>
<accession>A0ABW5GLJ0</accession>
<sequence length="395" mass="40258">MHNVYRKAAPVVVAACAISLGLAAPAQARTGQIRNAGVPGAVEGSYLVALKSGGALTAATADLTHRYGGRVTYTYDTALRGFAASMTEAQARALAADPGVDYVEQDGIAHVTGTQPNPTWGLDRIDQKNLPLDQKYTYPNTGSGATVYVVDTGTDYKQAEFGGRASSGHDFIDNDDDASDCHGHGTHVAGTVGSKTYGVAKEAKIVAVRVLNCQGQGSWAQVVAGIDWVAKNAKGPSVLSMSLGGAASSTVDNAVKRAVAAGVTNTVAAGNDNKNACNTSPARVPEAITVNASDNKDTRATFSNFGRCTDIFAPGVNITSLRNGGGTQQMSGTSMATPHVAGAAALYLTAHPSAKPAEVEKALTDGASAGVVKNPGSGSPNKLLNVSFIGTGAMF</sequence>
<feature type="active site" description="Charge relay system" evidence="5">
    <location>
        <position position="334"/>
    </location>
</feature>
<dbReference type="Pfam" id="PF05922">
    <property type="entry name" value="Inhibitor_I9"/>
    <property type="match status" value="1"/>
</dbReference>
<dbReference type="InterPro" id="IPR022398">
    <property type="entry name" value="Peptidase_S8_His-AS"/>
</dbReference>
<gene>
    <name evidence="9" type="ORF">ACFSYJ_24150</name>
</gene>
<name>A0ABW5GLJ0_9PSEU</name>
<feature type="chain" id="PRO_5045261772" evidence="6">
    <location>
        <begin position="29"/>
        <end position="395"/>
    </location>
</feature>
<feature type="domain" description="Inhibitor I9" evidence="8">
    <location>
        <begin position="66"/>
        <end position="109"/>
    </location>
</feature>
<dbReference type="RefSeq" id="WP_345390477.1">
    <property type="nucleotide sequence ID" value="NZ_BAABHG010000004.1"/>
</dbReference>
<dbReference type="SUPFAM" id="SSF54897">
    <property type="entry name" value="Protease propeptides/inhibitors"/>
    <property type="match status" value="1"/>
</dbReference>
<keyword evidence="2 5" id="KW-0645">Protease</keyword>
<dbReference type="PROSITE" id="PS00138">
    <property type="entry name" value="SUBTILASE_SER"/>
    <property type="match status" value="1"/>
</dbReference>
<dbReference type="InterPro" id="IPR010259">
    <property type="entry name" value="S8pro/Inhibitor_I9"/>
</dbReference>
<dbReference type="InterPro" id="IPR034193">
    <property type="entry name" value="PCSK9_ProteinaseK-like"/>
</dbReference>
<dbReference type="SUPFAM" id="SSF52743">
    <property type="entry name" value="Subtilisin-like"/>
    <property type="match status" value="1"/>
</dbReference>
<evidence type="ECO:0000256" key="6">
    <source>
        <dbReference type="SAM" id="SignalP"/>
    </source>
</evidence>
<evidence type="ECO:0000256" key="2">
    <source>
        <dbReference type="ARBA" id="ARBA00022670"/>
    </source>
</evidence>
<dbReference type="PROSITE" id="PS00137">
    <property type="entry name" value="SUBTILASE_HIS"/>
    <property type="match status" value="1"/>
</dbReference>
<protein>
    <submittedName>
        <fullName evidence="9">S8 family peptidase</fullName>
        <ecNumber evidence="9">3.4.-.-</ecNumber>
    </submittedName>
</protein>
<comment type="similarity">
    <text evidence="1 5">Belongs to the peptidase S8 family.</text>
</comment>
<dbReference type="InterPro" id="IPR023828">
    <property type="entry name" value="Peptidase_S8_Ser-AS"/>
</dbReference>
<feature type="signal peptide" evidence="6">
    <location>
        <begin position="1"/>
        <end position="28"/>
    </location>
</feature>
<dbReference type="PROSITE" id="PS51892">
    <property type="entry name" value="SUBTILASE"/>
    <property type="match status" value="1"/>
</dbReference>
<dbReference type="PANTHER" id="PTHR43806">
    <property type="entry name" value="PEPTIDASE S8"/>
    <property type="match status" value="1"/>
</dbReference>
<dbReference type="InterPro" id="IPR000209">
    <property type="entry name" value="Peptidase_S8/S53_dom"/>
</dbReference>
<dbReference type="CDD" id="cd04077">
    <property type="entry name" value="Peptidases_S8_PCSK9_ProteinaseK_like"/>
    <property type="match status" value="1"/>
</dbReference>
<reference evidence="10" key="1">
    <citation type="journal article" date="2019" name="Int. J. Syst. Evol. Microbiol.">
        <title>The Global Catalogue of Microorganisms (GCM) 10K type strain sequencing project: providing services to taxonomists for standard genome sequencing and annotation.</title>
        <authorList>
            <consortium name="The Broad Institute Genomics Platform"/>
            <consortium name="The Broad Institute Genome Sequencing Center for Infectious Disease"/>
            <person name="Wu L."/>
            <person name="Ma J."/>
        </authorList>
    </citation>
    <scope>NUCLEOTIDE SEQUENCE [LARGE SCALE GENOMIC DNA]</scope>
    <source>
        <strain evidence="10">CGMCC 4.7643</strain>
    </source>
</reference>
<dbReference type="EC" id="3.4.-.-" evidence="9"/>
<proteinExistence type="inferred from homology"/>
<evidence type="ECO:0000313" key="9">
    <source>
        <dbReference type="EMBL" id="MFD2461721.1"/>
    </source>
</evidence>
<keyword evidence="4 5" id="KW-0720">Serine protease</keyword>